<gene>
    <name evidence="2" type="ORF">P9854_03100</name>
    <name evidence="3" type="ORF">P9921_05835</name>
</gene>
<dbReference type="Pfam" id="PF09937">
    <property type="entry name" value="DUF2169"/>
    <property type="match status" value="1"/>
</dbReference>
<evidence type="ECO:0000313" key="5">
    <source>
        <dbReference type="Proteomes" id="UP001174748"/>
    </source>
</evidence>
<dbReference type="Pfam" id="PF13599">
    <property type="entry name" value="Pentapeptide_4"/>
    <property type="match status" value="2"/>
</dbReference>
<proteinExistence type="predicted"/>
<dbReference type="PANTHER" id="PTHR42999:SF1">
    <property type="entry name" value="PENTAPEPTIDE REPEAT-CONTAINING PROTEIN"/>
    <property type="match status" value="1"/>
</dbReference>
<dbReference type="EMBL" id="JARTOI010000005">
    <property type="protein sequence ID" value="MDK5169997.1"/>
    <property type="molecule type" value="Genomic_DNA"/>
</dbReference>
<dbReference type="AlphaFoldDB" id="A0AAW6WY42"/>
<dbReference type="InterPro" id="IPR018683">
    <property type="entry name" value="DUF2169"/>
</dbReference>
<evidence type="ECO:0000313" key="3">
    <source>
        <dbReference type="EMBL" id="MDK5169997.1"/>
    </source>
</evidence>
<evidence type="ECO:0000313" key="2">
    <source>
        <dbReference type="EMBL" id="MDK4764798.1"/>
    </source>
</evidence>
<accession>A0AAW6WY42</accession>
<keyword evidence="5" id="KW-1185">Reference proteome</keyword>
<dbReference type="SUPFAM" id="SSF141571">
    <property type="entry name" value="Pentapeptide repeat-like"/>
    <property type="match status" value="2"/>
</dbReference>
<dbReference type="InterPro" id="IPR052949">
    <property type="entry name" value="PA_immunity-related"/>
</dbReference>
<reference evidence="2" key="1">
    <citation type="submission" date="2023-01" db="EMBL/GenBank/DDBJ databases">
        <title>Genomic dissection of endemic carbapenem resistance: metallo-beta-lactamase gene dissemination through clonal, plasmid and integron transfer pathways.</title>
        <authorList>
            <person name="Macesic N."/>
        </authorList>
    </citation>
    <scope>NUCLEOTIDE SEQUENCE</scope>
    <source>
        <strain evidence="3">CPO382</strain>
        <strain evidence="2">CPO573</strain>
    </source>
</reference>
<dbReference type="RefSeq" id="WP_201621377.1">
    <property type="nucleotide sequence ID" value="NZ_JARTLO010000002.1"/>
</dbReference>
<evidence type="ECO:0000313" key="4">
    <source>
        <dbReference type="Proteomes" id="UP001173597"/>
    </source>
</evidence>
<dbReference type="PANTHER" id="PTHR42999">
    <property type="entry name" value="ANTIBIOTIC RESISTANCE PROTEIN MCBG"/>
    <property type="match status" value="1"/>
</dbReference>
<evidence type="ECO:0000259" key="1">
    <source>
        <dbReference type="Pfam" id="PF09937"/>
    </source>
</evidence>
<name>A0AAW6WY42_9GAMM</name>
<dbReference type="EMBL" id="JARTLO010000002">
    <property type="protein sequence ID" value="MDK4764798.1"/>
    <property type="molecule type" value="Genomic_DNA"/>
</dbReference>
<comment type="caution">
    <text evidence="2">The sequence shown here is derived from an EMBL/GenBank/DDBJ whole genome shotgun (WGS) entry which is preliminary data.</text>
</comment>
<dbReference type="InterPro" id="IPR001646">
    <property type="entry name" value="5peptide_repeat"/>
</dbReference>
<organism evidence="2 4">
    <name type="scientific">Serratia nevei</name>
    <dbReference type="NCBI Taxonomy" id="2703794"/>
    <lineage>
        <taxon>Bacteria</taxon>
        <taxon>Pseudomonadati</taxon>
        <taxon>Pseudomonadota</taxon>
        <taxon>Gammaproteobacteria</taxon>
        <taxon>Enterobacterales</taxon>
        <taxon>Yersiniaceae</taxon>
        <taxon>Serratia</taxon>
    </lineage>
</organism>
<dbReference type="Gene3D" id="2.160.20.80">
    <property type="entry name" value="E3 ubiquitin-protein ligase SopA"/>
    <property type="match status" value="2"/>
</dbReference>
<protein>
    <submittedName>
        <fullName evidence="2">DUF2169 domain-containing protein</fullName>
    </submittedName>
</protein>
<dbReference type="Proteomes" id="UP001173597">
    <property type="component" value="Unassembled WGS sequence"/>
</dbReference>
<feature type="domain" description="DUF2169" evidence="1">
    <location>
        <begin position="8"/>
        <end position="285"/>
    </location>
</feature>
<dbReference type="Proteomes" id="UP001174748">
    <property type="component" value="Unassembled WGS sequence"/>
</dbReference>
<sequence>MRIIRPQQLVVIKGGYQIGADSRLGISVVAGCYLSRPEHFVNEAEIWEAWKRAPLSLPVLDVAEPKPFAEYLIAGHAGVGQPVKTLDVSADIGGLKRRWRVEGEGRRGAMGAEPFLSVPLDHTSAWGGKDSKENPVGRGCNDGLRPLLMTLSAEGSAQERSPLAAPAPVPHEFALRKAHIDKVAGQIASKAYLEKAFPGLPADIDRRYYQMAPPAQWLPEAAWPDRVPFELQGVGAQSQAIRGELPAVRGRAFIRRHDSEGLEEIELQRKTLWFLPDSDMALIIFTGNAPLTHLLDESIESLMLALDRCDAPRPFDYFRQVHHKRSDDDASPFEFLFDPDLMPAEMGLNVIQAASDHPSDLRYDPSPMSLGDSAVFYQRIREAIALHQQQTAAEPAPVTLPDLPDLPAEDGNDAFFPASATVEGKTFTGLRSPALSDKHFLQCRFERCDFSQAVLENCTFENCVFDAVNLTQAALRRIRMVSCTLQKPLMAESVWQEAVLEKVTLEEPQGQGMRAESVRLDYCVFERGDFTASRFERGAIGNGMFNGSTLIRTQFLQGELDACVFNRCLVEGAVALDMALTKNSFLGGNWRGVRFERCRIESMTAGMQVNFSHGVFSDCCFTKVGLKAARMERCQLQYSVFTECNFDEADLTACAIVGCDMAGVRFKDSVLTHARWQNSSAQQAMFYNADLRDAGFEQCNLAAANLAMTWQDAGTRFSGCLLERACWVPRRIIQGDYAHEN</sequence>